<evidence type="ECO:0000313" key="2">
    <source>
        <dbReference type="EMBL" id="STO40063.1"/>
    </source>
</evidence>
<dbReference type="Proteomes" id="UP000254460">
    <property type="component" value="Unassembled WGS sequence"/>
</dbReference>
<dbReference type="AlphaFoldDB" id="A0A0M1U668"/>
<dbReference type="EMBL" id="UGGJ01000005">
    <property type="protein sequence ID" value="STO40063.1"/>
    <property type="molecule type" value="Genomic_DNA"/>
</dbReference>
<name>A0A0M1U668_ECOLX</name>
<proteinExistence type="predicted"/>
<accession>A0A0M1U668</accession>
<evidence type="ECO:0000313" key="4">
    <source>
        <dbReference type="Proteomes" id="UP000254460"/>
    </source>
</evidence>
<reference evidence="3 4" key="1">
    <citation type="submission" date="2018-06" db="EMBL/GenBank/DDBJ databases">
        <authorList>
            <consortium name="Pathogen Informatics"/>
            <person name="Doyle S."/>
        </authorList>
    </citation>
    <scope>NUCLEOTIDE SEQUENCE [LARGE SCALE GENOMIC DNA]</scope>
    <source>
        <strain evidence="1 3">NCTC11341</strain>
        <strain evidence="2 4">NCTC9706</strain>
    </source>
</reference>
<protein>
    <submittedName>
        <fullName evidence="2">Uncharacterized protein</fullName>
    </submittedName>
</protein>
<sequence length="80" mass="9242">MRKHTAEQVNEFLQGYYFDNEINPRARKTHFEVMKCGIFSVRNTLFCSKDTGASEDLKELNRMAKQLTDGMVPEPAIITE</sequence>
<dbReference type="Proteomes" id="UP000254428">
    <property type="component" value="Unassembled WGS sequence"/>
</dbReference>
<dbReference type="EMBL" id="UGBT01000002">
    <property type="protein sequence ID" value="STH74427.1"/>
    <property type="molecule type" value="Genomic_DNA"/>
</dbReference>
<gene>
    <name evidence="1" type="ORF">NCTC11341_06171</name>
    <name evidence="2" type="ORF">NCTC9706_04348</name>
</gene>
<evidence type="ECO:0000313" key="1">
    <source>
        <dbReference type="EMBL" id="STH74427.1"/>
    </source>
</evidence>
<organism evidence="2 4">
    <name type="scientific">Escherichia coli</name>
    <dbReference type="NCBI Taxonomy" id="562"/>
    <lineage>
        <taxon>Bacteria</taxon>
        <taxon>Pseudomonadati</taxon>
        <taxon>Pseudomonadota</taxon>
        <taxon>Gammaproteobacteria</taxon>
        <taxon>Enterobacterales</taxon>
        <taxon>Enterobacteriaceae</taxon>
        <taxon>Escherichia</taxon>
    </lineage>
</organism>
<dbReference type="RefSeq" id="WP_001225585.1">
    <property type="nucleotide sequence ID" value="NZ_CABEFB020000006.1"/>
</dbReference>
<evidence type="ECO:0000313" key="3">
    <source>
        <dbReference type="Proteomes" id="UP000254428"/>
    </source>
</evidence>